<feature type="domain" description="Radical SAM core" evidence="7">
    <location>
        <begin position="1"/>
        <end position="172"/>
    </location>
</feature>
<dbReference type="InterPro" id="IPR058240">
    <property type="entry name" value="rSAM_sf"/>
</dbReference>
<keyword evidence="2" id="KW-0004">4Fe-4S</keyword>
<keyword evidence="3" id="KW-0949">S-adenosyl-L-methionine</keyword>
<evidence type="ECO:0000256" key="5">
    <source>
        <dbReference type="ARBA" id="ARBA00023004"/>
    </source>
</evidence>
<evidence type="ECO:0000313" key="8">
    <source>
        <dbReference type="EMBL" id="EGO64780.1"/>
    </source>
</evidence>
<evidence type="ECO:0000256" key="1">
    <source>
        <dbReference type="ARBA" id="ARBA00001966"/>
    </source>
</evidence>
<dbReference type="GO" id="GO:0051539">
    <property type="term" value="F:4 iron, 4 sulfur cluster binding"/>
    <property type="evidence" value="ECO:0007669"/>
    <property type="project" value="UniProtKB-KW"/>
</dbReference>
<evidence type="ECO:0000256" key="2">
    <source>
        <dbReference type="ARBA" id="ARBA00022485"/>
    </source>
</evidence>
<dbReference type="PANTHER" id="PTHR43076:SF1">
    <property type="entry name" value="LIPOYL SYNTHASE 2"/>
    <property type="match status" value="1"/>
</dbReference>
<dbReference type="InterPro" id="IPR045567">
    <property type="entry name" value="CofH/MnqC-like_C"/>
</dbReference>
<gene>
    <name evidence="8" type="ORF">ALO_05820</name>
</gene>
<evidence type="ECO:0000256" key="6">
    <source>
        <dbReference type="ARBA" id="ARBA00023014"/>
    </source>
</evidence>
<keyword evidence="5" id="KW-0408">Iron</keyword>
<dbReference type="SUPFAM" id="SSF102114">
    <property type="entry name" value="Radical SAM enzymes"/>
    <property type="match status" value="1"/>
</dbReference>
<keyword evidence="4" id="KW-0479">Metal-binding</keyword>
<dbReference type="STRING" id="1009370.ALO_05820"/>
<keyword evidence="6" id="KW-0411">Iron-sulfur</keyword>
<dbReference type="InterPro" id="IPR007197">
    <property type="entry name" value="rSAM"/>
</dbReference>
<dbReference type="InterPro" id="IPR020050">
    <property type="entry name" value="FO_synthase_su2"/>
</dbReference>
<dbReference type="GO" id="GO:0016765">
    <property type="term" value="F:transferase activity, transferring alkyl or aryl (other than methyl) groups"/>
    <property type="evidence" value="ECO:0007669"/>
    <property type="project" value="InterPro"/>
</dbReference>
<dbReference type="GO" id="GO:0044689">
    <property type="term" value="F:7,8-didemethyl-8-hydroxy-5-deazariboflavin synthase activity"/>
    <property type="evidence" value="ECO:0007669"/>
    <property type="project" value="TreeGrafter"/>
</dbReference>
<comment type="caution">
    <text evidence="8">The sequence shown here is derived from an EMBL/GenBank/DDBJ whole genome shotgun (WGS) entry which is preliminary data.</text>
</comment>
<comment type="cofactor">
    <cofactor evidence="1">
        <name>[4Fe-4S] cluster</name>
        <dbReference type="ChEBI" id="CHEBI:49883"/>
    </cofactor>
</comment>
<dbReference type="Gene3D" id="3.20.20.70">
    <property type="entry name" value="Aldolase class I"/>
    <property type="match status" value="1"/>
</dbReference>
<reference evidence="8 9" key="1">
    <citation type="journal article" date="2011" name="EMBO J.">
        <title>Structural diversity of bacterial flagellar motors.</title>
        <authorList>
            <person name="Chen S."/>
            <person name="Beeby M."/>
            <person name="Murphy G.E."/>
            <person name="Leadbetter J.R."/>
            <person name="Hendrixson D.R."/>
            <person name="Briegel A."/>
            <person name="Li Z."/>
            <person name="Shi J."/>
            <person name="Tocheva E.I."/>
            <person name="Muller A."/>
            <person name="Dobro M.J."/>
            <person name="Jensen G.J."/>
        </authorList>
    </citation>
    <scope>NUCLEOTIDE SEQUENCE [LARGE SCALE GENOMIC DNA]</scope>
    <source>
        <strain evidence="8 9">DSM 6540</strain>
    </source>
</reference>
<dbReference type="PANTHER" id="PTHR43076">
    <property type="entry name" value="FO SYNTHASE (COFH)"/>
    <property type="match status" value="1"/>
</dbReference>
<evidence type="ECO:0000313" key="9">
    <source>
        <dbReference type="Proteomes" id="UP000003240"/>
    </source>
</evidence>
<name>F7NGH6_9FIRM</name>
<dbReference type="Pfam" id="PF19288">
    <property type="entry name" value="CofH_C"/>
    <property type="match status" value="1"/>
</dbReference>
<organism evidence="8 9">
    <name type="scientific">Acetonema longum DSM 6540</name>
    <dbReference type="NCBI Taxonomy" id="1009370"/>
    <lineage>
        <taxon>Bacteria</taxon>
        <taxon>Bacillati</taxon>
        <taxon>Bacillota</taxon>
        <taxon>Negativicutes</taxon>
        <taxon>Acetonemataceae</taxon>
        <taxon>Acetonema</taxon>
    </lineage>
</organism>
<evidence type="ECO:0000256" key="4">
    <source>
        <dbReference type="ARBA" id="ARBA00022723"/>
    </source>
</evidence>
<sequence length="253" mass="27761">MLQGGLNPALGLDYFTGLFHGIKERFHITVHSLSPAEIDAIARREGLSLSQTLTRLQAAGLDSLPGGGAEILEDAVRLRVSPRKISASRWLEVMRTAHQLGIASTATMVIGLGESLTQRVEHLRKIRELQDETGGFRAFIIWSFQPVNTALGGEKASAWEYLRTLAMARLFLDNIPHIQGSWLTQGQQTGQITLAFGANDLGSIMLEENVVRAAGVAYEMSVAAMVRMIRAAGKIPAERDTCYRIIRCFEEGK</sequence>
<dbReference type="InterPro" id="IPR013785">
    <property type="entry name" value="Aldolase_TIM"/>
</dbReference>
<dbReference type="Proteomes" id="UP000003240">
    <property type="component" value="Unassembled WGS sequence"/>
</dbReference>
<evidence type="ECO:0000256" key="3">
    <source>
        <dbReference type="ARBA" id="ARBA00022691"/>
    </source>
</evidence>
<dbReference type="EMBL" id="AFGF01000049">
    <property type="protein sequence ID" value="EGO64780.1"/>
    <property type="molecule type" value="Genomic_DNA"/>
</dbReference>
<accession>F7NGH6</accession>
<dbReference type="eggNOG" id="COG1060">
    <property type="taxonomic scope" value="Bacteria"/>
</dbReference>
<keyword evidence="9" id="KW-1185">Reference proteome</keyword>
<dbReference type="NCBIfam" id="TIGR00423">
    <property type="entry name" value="CofH family radical SAM protein"/>
    <property type="match status" value="1"/>
</dbReference>
<dbReference type="PROSITE" id="PS51918">
    <property type="entry name" value="RADICAL_SAM"/>
    <property type="match status" value="1"/>
</dbReference>
<protein>
    <submittedName>
        <fullName evidence="8">Menaquinone biosynthesis protein</fullName>
    </submittedName>
</protein>
<evidence type="ECO:0000259" key="7">
    <source>
        <dbReference type="PROSITE" id="PS51918"/>
    </source>
</evidence>
<dbReference type="InterPro" id="IPR034405">
    <property type="entry name" value="F420"/>
</dbReference>
<dbReference type="GO" id="GO:0046872">
    <property type="term" value="F:metal ion binding"/>
    <property type="evidence" value="ECO:0007669"/>
    <property type="project" value="UniProtKB-KW"/>
</dbReference>
<dbReference type="AlphaFoldDB" id="F7NGH6"/>
<proteinExistence type="predicted"/>